<proteinExistence type="predicted"/>
<evidence type="ECO:0000313" key="1">
    <source>
        <dbReference type="EMBL" id="TRY77112.1"/>
    </source>
</evidence>
<name>A0A553PHE7_TIGCA</name>
<protein>
    <submittedName>
        <fullName evidence="1">Uncharacterized protein</fullName>
    </submittedName>
</protein>
<evidence type="ECO:0000313" key="2">
    <source>
        <dbReference type="Proteomes" id="UP000318571"/>
    </source>
</evidence>
<accession>A0A553PHE7</accession>
<comment type="caution">
    <text evidence="1">The sequence shown here is derived from an EMBL/GenBank/DDBJ whole genome shotgun (WGS) entry which is preliminary data.</text>
</comment>
<dbReference type="AlphaFoldDB" id="A0A553PHE7"/>
<dbReference type="OrthoDB" id="6368886at2759"/>
<reference evidence="1 2" key="1">
    <citation type="journal article" date="2018" name="Nat. Ecol. Evol.">
        <title>Genomic signatures of mitonuclear coevolution across populations of Tigriopus californicus.</title>
        <authorList>
            <person name="Barreto F.S."/>
            <person name="Watson E.T."/>
            <person name="Lima T.G."/>
            <person name="Willett C.S."/>
            <person name="Edmands S."/>
            <person name="Li W."/>
            <person name="Burton R.S."/>
        </authorList>
    </citation>
    <scope>NUCLEOTIDE SEQUENCE [LARGE SCALE GENOMIC DNA]</scope>
    <source>
        <strain evidence="1 2">San Diego</strain>
    </source>
</reference>
<sequence>MIPFERVALFEGPNLVELSSPLHFRNGRSAQFDSNEDDLTSLTGASQAGLLASAAAPLPSTRRRDPNQSFLDSLRGVGIASAEDQLAGASSLQGSPQGPDYVDYGAYTGKKGAFGWYSDHPVLLGYHRR</sequence>
<dbReference type="EMBL" id="VCGU01000004">
    <property type="protein sequence ID" value="TRY77112.1"/>
    <property type="molecule type" value="Genomic_DNA"/>
</dbReference>
<gene>
    <name evidence="1" type="ORF">TCAL_00044</name>
</gene>
<keyword evidence="2" id="KW-1185">Reference proteome</keyword>
<dbReference type="Proteomes" id="UP000318571">
    <property type="component" value="Chromosome 5"/>
</dbReference>
<organism evidence="1 2">
    <name type="scientific">Tigriopus californicus</name>
    <name type="common">Marine copepod</name>
    <dbReference type="NCBI Taxonomy" id="6832"/>
    <lineage>
        <taxon>Eukaryota</taxon>
        <taxon>Metazoa</taxon>
        <taxon>Ecdysozoa</taxon>
        <taxon>Arthropoda</taxon>
        <taxon>Crustacea</taxon>
        <taxon>Multicrustacea</taxon>
        <taxon>Hexanauplia</taxon>
        <taxon>Copepoda</taxon>
        <taxon>Harpacticoida</taxon>
        <taxon>Harpacticidae</taxon>
        <taxon>Tigriopus</taxon>
    </lineage>
</organism>